<accession>A0A7W7WRF7</accession>
<evidence type="ECO:0000256" key="1">
    <source>
        <dbReference type="SAM" id="MobiDB-lite"/>
    </source>
</evidence>
<dbReference type="AlphaFoldDB" id="A0A7W7WRF7"/>
<proteinExistence type="predicted"/>
<dbReference type="Proteomes" id="UP000578819">
    <property type="component" value="Unassembled WGS sequence"/>
</dbReference>
<reference evidence="2 3" key="1">
    <citation type="submission" date="2020-08" db="EMBL/GenBank/DDBJ databases">
        <title>Sequencing the genomes of 1000 actinobacteria strains.</title>
        <authorList>
            <person name="Klenk H.-P."/>
        </authorList>
    </citation>
    <scope>NUCLEOTIDE SEQUENCE [LARGE SCALE GENOMIC DNA]</scope>
    <source>
        <strain evidence="2 3">DSM 45886</strain>
    </source>
</reference>
<feature type="region of interest" description="Disordered" evidence="1">
    <location>
        <begin position="91"/>
        <end position="115"/>
    </location>
</feature>
<sequence length="115" mass="13171">MAHAEDLPPSVASIAEYLAMMARGYDNHLKWNEQAKFKADLMNARARWRGVAPEAFAAKLRREGMREEDILELVDWLKRAQAGRRLIPQRTYRDHIFSPPPEAPSGGQGQNSRVW</sequence>
<dbReference type="RefSeq" id="WP_184536066.1">
    <property type="nucleotide sequence ID" value="NZ_JACHJW010000001.1"/>
</dbReference>
<dbReference type="EMBL" id="JACHJW010000001">
    <property type="protein sequence ID" value="MBB4960258.1"/>
    <property type="molecule type" value="Genomic_DNA"/>
</dbReference>
<comment type="caution">
    <text evidence="2">The sequence shown here is derived from an EMBL/GenBank/DDBJ whole genome shotgun (WGS) entry which is preliminary data.</text>
</comment>
<evidence type="ECO:0000313" key="3">
    <source>
        <dbReference type="Proteomes" id="UP000578819"/>
    </source>
</evidence>
<keyword evidence="3" id="KW-1185">Reference proteome</keyword>
<organism evidence="2 3">
    <name type="scientific">Micromonospora polyrhachis</name>
    <dbReference type="NCBI Taxonomy" id="1282883"/>
    <lineage>
        <taxon>Bacteria</taxon>
        <taxon>Bacillati</taxon>
        <taxon>Actinomycetota</taxon>
        <taxon>Actinomycetes</taxon>
        <taxon>Micromonosporales</taxon>
        <taxon>Micromonosporaceae</taxon>
        <taxon>Micromonospora</taxon>
    </lineage>
</organism>
<protein>
    <submittedName>
        <fullName evidence="2">Uncharacterized protein</fullName>
    </submittedName>
</protein>
<evidence type="ECO:0000313" key="2">
    <source>
        <dbReference type="EMBL" id="MBB4960258.1"/>
    </source>
</evidence>
<gene>
    <name evidence="2" type="ORF">FHR38_003991</name>
</gene>
<name>A0A7W7WRF7_9ACTN</name>